<evidence type="ECO:0000313" key="3">
    <source>
        <dbReference type="EMBL" id="CAA9267021.1"/>
    </source>
</evidence>
<dbReference type="PANTHER" id="PTHR31616">
    <property type="entry name" value="TREHALASE"/>
    <property type="match status" value="1"/>
</dbReference>
<dbReference type="InterPro" id="IPR012341">
    <property type="entry name" value="6hp_glycosidase-like_sf"/>
</dbReference>
<dbReference type="EMBL" id="CADCTQ010000245">
    <property type="protein sequence ID" value="CAA9267021.1"/>
    <property type="molecule type" value="Genomic_DNA"/>
</dbReference>
<evidence type="ECO:0000259" key="1">
    <source>
        <dbReference type="Pfam" id="PF00723"/>
    </source>
</evidence>
<keyword evidence="3" id="KW-0326">Glycosidase</keyword>
<dbReference type="Pfam" id="PF00723">
    <property type="entry name" value="Glyco_hydro_15"/>
    <property type="match status" value="1"/>
</dbReference>
<gene>
    <name evidence="3" type="ORF">AVDCRST_MAG56-2826</name>
</gene>
<dbReference type="Gene3D" id="1.50.10.10">
    <property type="match status" value="1"/>
</dbReference>
<dbReference type="InterPro" id="IPR045582">
    <property type="entry name" value="Trehalase-like_N"/>
</dbReference>
<dbReference type="AlphaFoldDB" id="A0A6J4J3N8"/>
<feature type="domain" description="GH15-like" evidence="1">
    <location>
        <begin position="231"/>
        <end position="596"/>
    </location>
</feature>
<dbReference type="Pfam" id="PF19291">
    <property type="entry name" value="TREH_N"/>
    <property type="match status" value="1"/>
</dbReference>
<dbReference type="InterPro" id="IPR011613">
    <property type="entry name" value="GH15-like"/>
</dbReference>
<dbReference type="GO" id="GO:0005975">
    <property type="term" value="P:carbohydrate metabolic process"/>
    <property type="evidence" value="ECO:0007669"/>
    <property type="project" value="InterPro"/>
</dbReference>
<dbReference type="PANTHER" id="PTHR31616:SF0">
    <property type="entry name" value="GLUCAN 1,4-ALPHA-GLUCOSIDASE"/>
    <property type="match status" value="1"/>
</dbReference>
<dbReference type="InterPro" id="IPR008928">
    <property type="entry name" value="6-hairpin_glycosidase_sf"/>
</dbReference>
<proteinExistence type="predicted"/>
<feature type="domain" description="Trehalase-like N-terminal" evidence="2">
    <location>
        <begin position="4"/>
        <end position="139"/>
    </location>
</feature>
<evidence type="ECO:0000259" key="2">
    <source>
        <dbReference type="Pfam" id="PF19291"/>
    </source>
</evidence>
<dbReference type="SUPFAM" id="SSF48208">
    <property type="entry name" value="Six-hairpin glycosidases"/>
    <property type="match status" value="1"/>
</dbReference>
<dbReference type="EC" id="3.2.1.3" evidence="3"/>
<reference evidence="3" key="1">
    <citation type="submission" date="2020-02" db="EMBL/GenBank/DDBJ databases">
        <authorList>
            <person name="Meier V. D."/>
        </authorList>
    </citation>
    <scope>NUCLEOTIDE SEQUENCE</scope>
    <source>
        <strain evidence="3">AVDCRST_MAG56</strain>
    </source>
</reference>
<dbReference type="GO" id="GO:0004339">
    <property type="term" value="F:glucan 1,4-alpha-glucosidase activity"/>
    <property type="evidence" value="ECO:0007669"/>
    <property type="project" value="UniProtKB-EC"/>
</dbReference>
<keyword evidence="3" id="KW-0378">Hydrolase</keyword>
<sequence>MDYPPISDYGIIGNLKTVALVGKGGAIDFLCLPQFDSPSVFAALLDKSKGGYFSVSPQFDHTRYKQLYLPNTNVLLTRFLSSQGMVEITDFMPVLDKDDPDCILIRLVTCIRGEANLKMECVPRFNYARSAHTTKHRDGEQYTFSCERPQDPILNFYSTQPLNIADGNLEATFLLREKETACFVLETGTSYPSSHYGKTHALQAYANAHLGRTIDYWKSWIAQSTYQGEWLEMVRRSALTLKLLTSRQWGSTVAAPTFGLPETLGGQRNWDYRYTWIRDAAFTMYAFLRLGFKEESREFMHWIRKQFQLNIDGQNNLQLLYALDGRKELPEEELSHLEGYQKSKPVRIGNDAYRQIQLDIFGELLDSIYLHDKYVSPMIFDFWEKLIPQVDFVCDHWQEKDHGIWEIRAEKQEFIYSRIMCWVAVDRAIRLAEKRSLPYPFGRWRAVRDEIYRDVYYNFWNEQKQSFVQYKGSDVIDASVLIMPLVRYISPYDPRWQATLKAVEKELVSDTLVYRYDTRHATDGLGSQESTFSICSFWYVECLARGGELHKAQLYFEKMIGYASPLGLFAEQISLEGEQIGNYPQAFTHLSLISAAFALNKLLKEK</sequence>
<organism evidence="3">
    <name type="scientific">uncultured Cytophagales bacterium</name>
    <dbReference type="NCBI Taxonomy" id="158755"/>
    <lineage>
        <taxon>Bacteria</taxon>
        <taxon>Pseudomonadati</taxon>
        <taxon>Bacteroidota</taxon>
        <taxon>Sphingobacteriia</taxon>
        <taxon>Sphingobacteriales</taxon>
        <taxon>environmental samples</taxon>
    </lineage>
</organism>
<protein>
    <submittedName>
        <fullName evidence="3">Glucoamylase</fullName>
        <ecNumber evidence="3">3.2.1.3</ecNumber>
    </submittedName>
</protein>
<name>A0A6J4J3N8_9SPHI</name>
<accession>A0A6J4J3N8</accession>